<evidence type="ECO:0000313" key="4">
    <source>
        <dbReference type="Proteomes" id="UP000037848"/>
    </source>
</evidence>
<dbReference type="PANTHER" id="PTHR37023">
    <property type="entry name" value="TRANSPOSASE"/>
    <property type="match status" value="1"/>
</dbReference>
<dbReference type="Proteomes" id="UP000037848">
    <property type="component" value="Unassembled WGS sequence"/>
</dbReference>
<evidence type="ECO:0000313" key="3">
    <source>
        <dbReference type="EMBL" id="KPH56651.1"/>
    </source>
</evidence>
<feature type="domain" description="Transposase zinc-binding" evidence="2">
    <location>
        <begin position="10"/>
        <end position="98"/>
    </location>
</feature>
<gene>
    <name evidence="3" type="ORF">ADS77_20925</name>
</gene>
<protein>
    <submittedName>
        <fullName evidence="3">Uncharacterized protein</fullName>
    </submittedName>
</protein>
<accession>A0A0N0LU45</accession>
<proteinExistence type="predicted"/>
<dbReference type="GO" id="GO:0004803">
    <property type="term" value="F:transposase activity"/>
    <property type="evidence" value="ECO:0007669"/>
    <property type="project" value="InterPro"/>
</dbReference>
<dbReference type="GO" id="GO:0003677">
    <property type="term" value="F:DNA binding"/>
    <property type="evidence" value="ECO:0007669"/>
    <property type="project" value="InterPro"/>
</dbReference>
<reference evidence="3 4" key="1">
    <citation type="submission" date="2015-08" db="EMBL/GenBank/DDBJ databases">
        <title>Draft Genome Sequence of Pseudoalteromonas porphyrae UCD-SED14.</title>
        <authorList>
            <person name="Coil D.A."/>
            <person name="Jospin G."/>
            <person name="Lee R.D."/>
            <person name="Eisen J.A."/>
        </authorList>
    </citation>
    <scope>NUCLEOTIDE SEQUENCE [LARGE SCALE GENOMIC DNA]</scope>
    <source>
        <strain evidence="3 4">UCD-SED14</strain>
    </source>
</reference>
<dbReference type="PANTHER" id="PTHR37023:SF1">
    <property type="entry name" value="ISSOD25 TRANSPOSASE TNPA_ISSOD25"/>
    <property type="match status" value="1"/>
</dbReference>
<dbReference type="Pfam" id="PF04986">
    <property type="entry name" value="Y2_Tnp"/>
    <property type="match status" value="1"/>
</dbReference>
<comment type="caution">
    <text evidence="3">The sequence shown here is derived from an EMBL/GenBank/DDBJ whole genome shotgun (WGS) entry which is preliminary data.</text>
</comment>
<feature type="domain" description="Transposase IS801/IS1294" evidence="1">
    <location>
        <begin position="140"/>
        <end position="320"/>
    </location>
</feature>
<dbReference type="NCBIfam" id="NF033538">
    <property type="entry name" value="transpos_IS91"/>
    <property type="match status" value="1"/>
</dbReference>
<dbReference type="EMBL" id="LHPH01000044">
    <property type="protein sequence ID" value="KPH56651.1"/>
    <property type="molecule type" value="Genomic_DNA"/>
</dbReference>
<evidence type="ECO:0000259" key="2">
    <source>
        <dbReference type="Pfam" id="PF14319"/>
    </source>
</evidence>
<sequence length="384" mass="44211">MKNSTVQGFLQTSFAHYQKNHGLPLYQIKAAEQLMRCRTEALGGHSVYCEDGHLNGVWYNSCRHRSCPQCSALKSEQWQQRVEALLLKGKHHHWVFTLPHDLHNIWRFNRAFCQQLLFTSVRETIQKLSLDPRYLGATPGVILALHTWARNQTFHPHIHCVISHGGLGSTGEWQTPKRASFLPAKVMMMIFRGKYLAGIKKAIAADELVIPTNEREQGLLNLCNKLGRQDWVVYCAKPYEHGQGVAKYLARYIRGGAIKNSQLLHLGNEHIKLRYKSHQTQKTEYLRLTHAQFMQRFLSHIAIPKKSQYQMVGLYHGKCRRKLNQAREALGQIALNEVKVLDWQSFVNRQGEFVCCKQCGKTLNQLRPIEKGMNITEFSGSYVH</sequence>
<dbReference type="Pfam" id="PF14319">
    <property type="entry name" value="Zn_Tnp_IS91"/>
    <property type="match status" value="1"/>
</dbReference>
<dbReference type="RefSeq" id="WP_054456154.1">
    <property type="nucleotide sequence ID" value="NZ_LHPH01000044.1"/>
</dbReference>
<organism evidence="3 4">
    <name type="scientific">Pseudoalteromonas porphyrae</name>
    <dbReference type="NCBI Taxonomy" id="187330"/>
    <lineage>
        <taxon>Bacteria</taxon>
        <taxon>Pseudomonadati</taxon>
        <taxon>Pseudomonadota</taxon>
        <taxon>Gammaproteobacteria</taxon>
        <taxon>Alteromonadales</taxon>
        <taxon>Pseudoalteromonadaceae</taxon>
        <taxon>Pseudoalteromonas</taxon>
    </lineage>
</organism>
<evidence type="ECO:0000259" key="1">
    <source>
        <dbReference type="Pfam" id="PF04986"/>
    </source>
</evidence>
<name>A0A0N0LU45_9GAMM</name>
<keyword evidence="4" id="KW-1185">Reference proteome</keyword>
<dbReference type="InterPro" id="IPR054832">
    <property type="entry name" value="transpos_IS91"/>
</dbReference>
<dbReference type="PATRIC" id="fig|187330.3.peg.3334"/>
<dbReference type="GO" id="GO:0006313">
    <property type="term" value="P:DNA transposition"/>
    <property type="evidence" value="ECO:0007669"/>
    <property type="project" value="InterPro"/>
</dbReference>
<dbReference type="InterPro" id="IPR007069">
    <property type="entry name" value="Transposase_32"/>
</dbReference>
<dbReference type="InterPro" id="IPR026889">
    <property type="entry name" value="Zn_Tnp"/>
</dbReference>
<dbReference type="OrthoDB" id="6979325at2"/>
<dbReference type="AlphaFoldDB" id="A0A0N0LU45"/>